<dbReference type="RefSeq" id="WP_111592561.1">
    <property type="nucleotide sequence ID" value="NZ_QLMA01000004.1"/>
</dbReference>
<evidence type="ECO:0000313" key="2">
    <source>
        <dbReference type="Proteomes" id="UP000249819"/>
    </source>
</evidence>
<gene>
    <name evidence="1" type="ORF">CLV59_104235</name>
</gene>
<name>A0A327W0U7_9BACT</name>
<dbReference type="InterPro" id="IPR032173">
    <property type="entry name" value="DUF5007"/>
</dbReference>
<reference evidence="1 2" key="1">
    <citation type="submission" date="2018-06" db="EMBL/GenBank/DDBJ databases">
        <title>Genomic Encyclopedia of Archaeal and Bacterial Type Strains, Phase II (KMG-II): from individual species to whole genera.</title>
        <authorList>
            <person name="Goeker M."/>
        </authorList>
    </citation>
    <scope>NUCLEOTIDE SEQUENCE [LARGE SCALE GENOMIC DNA]</scope>
    <source>
        <strain evidence="1 2">DSM 29821</strain>
    </source>
</reference>
<dbReference type="Pfam" id="PF16398">
    <property type="entry name" value="DUF5007"/>
    <property type="match status" value="1"/>
</dbReference>
<accession>A0A327W0U7</accession>
<protein>
    <submittedName>
        <fullName evidence="1">Uncharacterized protein DUF5007</fullName>
    </submittedName>
</protein>
<keyword evidence="2" id="KW-1185">Reference proteome</keyword>
<evidence type="ECO:0000313" key="1">
    <source>
        <dbReference type="EMBL" id="RAJ82010.1"/>
    </source>
</evidence>
<dbReference type="OrthoDB" id="737630at2"/>
<proteinExistence type="predicted"/>
<dbReference type="EMBL" id="QLMA01000004">
    <property type="protein sequence ID" value="RAJ82010.1"/>
    <property type="molecule type" value="Genomic_DNA"/>
</dbReference>
<organism evidence="1 2">
    <name type="scientific">Chitinophaga dinghuensis</name>
    <dbReference type="NCBI Taxonomy" id="1539050"/>
    <lineage>
        <taxon>Bacteria</taxon>
        <taxon>Pseudomonadati</taxon>
        <taxon>Bacteroidota</taxon>
        <taxon>Chitinophagia</taxon>
        <taxon>Chitinophagales</taxon>
        <taxon>Chitinophagaceae</taxon>
        <taxon>Chitinophaga</taxon>
    </lineage>
</organism>
<sequence>MKRLLLVLLTMGGISGCVKIPADADYLSQGAGYTQTVFQPILGRTSIMPQDAFATIFNADNSTLPLTFKMSKVRDAETGDTVDLFNKTFDVLVWKQPYTGLEKTREELEKKRAIEKHRLFEVREHSGQLVMWTPVDKAYLNAVKVQPSKGYNFDIEVSNSGGSKIIRNMQLKPMRPQPYWPNNIDQVTGNAYGTLNPTILYNMKSYKDNTFLSSSDCQMVFYKDPESKENTLTFEFRDSSYQPIDPKMFNITQWDRVCHHFGDPVFTPENVTYQVAYPIPLAGITTQYTIDNGLAAKVQFGFSRIGAGGIRQDAYIGTLLNIYEPGAWKIIFWFYRDNPDFRNN</sequence>
<comment type="caution">
    <text evidence="1">The sequence shown here is derived from an EMBL/GenBank/DDBJ whole genome shotgun (WGS) entry which is preliminary data.</text>
</comment>
<dbReference type="Proteomes" id="UP000249819">
    <property type="component" value="Unassembled WGS sequence"/>
</dbReference>
<dbReference type="PROSITE" id="PS51257">
    <property type="entry name" value="PROKAR_LIPOPROTEIN"/>
    <property type="match status" value="1"/>
</dbReference>
<dbReference type="AlphaFoldDB" id="A0A327W0U7"/>